<feature type="region of interest" description="Disordered" evidence="1">
    <location>
        <begin position="1"/>
        <end position="58"/>
    </location>
</feature>
<sequence length="159" mass="17897">MSTHPAVLADMAVNRTKRARSQSPDDGAREPKRPAKVVKRMPTLTPLPEPTPMPARGTPRQWLAAAKTAARKLLNTRHIRAFQMPEFDDQTVAVEERGVEVRCRHCDRDLVLPAPFWQYGDRLKQHLLECAQAKAAPTSDTEDDSERDQSSEDNKENCA</sequence>
<gene>
    <name evidence="2" type="ORF">AURDEDRAFT_175546</name>
</gene>
<name>J0WT42_AURST</name>
<dbReference type="AlphaFoldDB" id="J0WT42"/>
<evidence type="ECO:0000313" key="3">
    <source>
        <dbReference type="Proteomes" id="UP000006514"/>
    </source>
</evidence>
<evidence type="ECO:0000313" key="2">
    <source>
        <dbReference type="EMBL" id="EJD35398.1"/>
    </source>
</evidence>
<dbReference type="EMBL" id="JH687892">
    <property type="protein sequence ID" value="EJD35398.1"/>
    <property type="molecule type" value="Genomic_DNA"/>
</dbReference>
<accession>J0WT42</accession>
<dbReference type="KEGG" id="adl:AURDEDRAFT_175546"/>
<dbReference type="InParanoid" id="J0WT42"/>
<proteinExistence type="predicted"/>
<protein>
    <submittedName>
        <fullName evidence="2">Uncharacterized protein</fullName>
    </submittedName>
</protein>
<reference evidence="3" key="1">
    <citation type="journal article" date="2012" name="Science">
        <title>The Paleozoic origin of enzymatic lignin decomposition reconstructed from 31 fungal genomes.</title>
        <authorList>
            <person name="Floudas D."/>
            <person name="Binder M."/>
            <person name="Riley R."/>
            <person name="Barry K."/>
            <person name="Blanchette R.A."/>
            <person name="Henrissat B."/>
            <person name="Martinez A.T."/>
            <person name="Otillar R."/>
            <person name="Spatafora J.W."/>
            <person name="Yadav J.S."/>
            <person name="Aerts A."/>
            <person name="Benoit I."/>
            <person name="Boyd A."/>
            <person name="Carlson A."/>
            <person name="Copeland A."/>
            <person name="Coutinho P.M."/>
            <person name="de Vries R.P."/>
            <person name="Ferreira P."/>
            <person name="Findley K."/>
            <person name="Foster B."/>
            <person name="Gaskell J."/>
            <person name="Glotzer D."/>
            <person name="Gorecki P."/>
            <person name="Heitman J."/>
            <person name="Hesse C."/>
            <person name="Hori C."/>
            <person name="Igarashi K."/>
            <person name="Jurgens J.A."/>
            <person name="Kallen N."/>
            <person name="Kersten P."/>
            <person name="Kohler A."/>
            <person name="Kuees U."/>
            <person name="Kumar T.K.A."/>
            <person name="Kuo A."/>
            <person name="LaButti K."/>
            <person name="Larrondo L.F."/>
            <person name="Lindquist E."/>
            <person name="Ling A."/>
            <person name="Lombard V."/>
            <person name="Lucas S."/>
            <person name="Lundell T."/>
            <person name="Martin R."/>
            <person name="McLaughlin D.J."/>
            <person name="Morgenstern I."/>
            <person name="Morin E."/>
            <person name="Murat C."/>
            <person name="Nagy L.G."/>
            <person name="Nolan M."/>
            <person name="Ohm R.A."/>
            <person name="Patyshakuliyeva A."/>
            <person name="Rokas A."/>
            <person name="Ruiz-Duenas F.J."/>
            <person name="Sabat G."/>
            <person name="Salamov A."/>
            <person name="Samejima M."/>
            <person name="Schmutz J."/>
            <person name="Slot J.C."/>
            <person name="St John F."/>
            <person name="Stenlid J."/>
            <person name="Sun H."/>
            <person name="Sun S."/>
            <person name="Syed K."/>
            <person name="Tsang A."/>
            <person name="Wiebenga A."/>
            <person name="Young D."/>
            <person name="Pisabarro A."/>
            <person name="Eastwood D.C."/>
            <person name="Martin F."/>
            <person name="Cullen D."/>
            <person name="Grigoriev I.V."/>
            <person name="Hibbett D.S."/>
        </authorList>
    </citation>
    <scope>NUCLEOTIDE SEQUENCE [LARGE SCALE GENOMIC DNA]</scope>
    <source>
        <strain evidence="3">TFB10046</strain>
    </source>
</reference>
<feature type="compositionally biased region" description="Basic and acidic residues" evidence="1">
    <location>
        <begin position="147"/>
        <end position="159"/>
    </location>
</feature>
<evidence type="ECO:0000256" key="1">
    <source>
        <dbReference type="SAM" id="MobiDB-lite"/>
    </source>
</evidence>
<organism evidence="2 3">
    <name type="scientific">Auricularia subglabra (strain TFB-10046 / SS5)</name>
    <name type="common">White-rot fungus</name>
    <name type="synonym">Auricularia delicata (strain TFB10046)</name>
    <dbReference type="NCBI Taxonomy" id="717982"/>
    <lineage>
        <taxon>Eukaryota</taxon>
        <taxon>Fungi</taxon>
        <taxon>Dikarya</taxon>
        <taxon>Basidiomycota</taxon>
        <taxon>Agaricomycotina</taxon>
        <taxon>Agaricomycetes</taxon>
        <taxon>Auriculariales</taxon>
        <taxon>Auriculariaceae</taxon>
        <taxon>Auricularia</taxon>
    </lineage>
</organism>
<feature type="region of interest" description="Disordered" evidence="1">
    <location>
        <begin position="133"/>
        <end position="159"/>
    </location>
</feature>
<keyword evidence="3" id="KW-1185">Reference proteome</keyword>
<dbReference type="Proteomes" id="UP000006514">
    <property type="component" value="Unassembled WGS sequence"/>
</dbReference>